<organism evidence="1 2">
    <name type="scientific">Actinokineospora soli</name>
    <dbReference type="NCBI Taxonomy" id="1048753"/>
    <lineage>
        <taxon>Bacteria</taxon>
        <taxon>Bacillati</taxon>
        <taxon>Actinomycetota</taxon>
        <taxon>Actinomycetes</taxon>
        <taxon>Pseudonocardiales</taxon>
        <taxon>Pseudonocardiaceae</taxon>
        <taxon>Actinokineospora</taxon>
    </lineage>
</organism>
<evidence type="ECO:0000313" key="2">
    <source>
        <dbReference type="Proteomes" id="UP001596512"/>
    </source>
</evidence>
<protein>
    <submittedName>
        <fullName evidence="1">Uncharacterized protein</fullName>
    </submittedName>
</protein>
<proteinExistence type="predicted"/>
<reference evidence="2" key="1">
    <citation type="journal article" date="2019" name="Int. J. Syst. Evol. Microbiol.">
        <title>The Global Catalogue of Microorganisms (GCM) 10K type strain sequencing project: providing services to taxonomists for standard genome sequencing and annotation.</title>
        <authorList>
            <consortium name="The Broad Institute Genomics Platform"/>
            <consortium name="The Broad Institute Genome Sequencing Center for Infectious Disease"/>
            <person name="Wu L."/>
            <person name="Ma J."/>
        </authorList>
    </citation>
    <scope>NUCLEOTIDE SEQUENCE [LARGE SCALE GENOMIC DNA]</scope>
    <source>
        <strain evidence="2">JCM 17695</strain>
    </source>
</reference>
<dbReference type="EMBL" id="JBHTEY010000004">
    <property type="protein sequence ID" value="MFC7613463.1"/>
    <property type="molecule type" value="Genomic_DNA"/>
</dbReference>
<sequence length="74" mass="8590">MRVAQRVDYLPEFSDRRSLTRLCDLADDQHGRTWYACAVPTCEFAVLMDESNFDAPAAVKVHFRATHLPIDHRR</sequence>
<accession>A0ABW2TJQ3</accession>
<dbReference type="Proteomes" id="UP001596512">
    <property type="component" value="Unassembled WGS sequence"/>
</dbReference>
<keyword evidence="2" id="KW-1185">Reference proteome</keyword>
<evidence type="ECO:0000313" key="1">
    <source>
        <dbReference type="EMBL" id="MFC7613463.1"/>
    </source>
</evidence>
<comment type="caution">
    <text evidence="1">The sequence shown here is derived from an EMBL/GenBank/DDBJ whole genome shotgun (WGS) entry which is preliminary data.</text>
</comment>
<gene>
    <name evidence="1" type="ORF">ACFQV2_07445</name>
</gene>
<name>A0ABW2TJQ3_9PSEU</name>